<keyword evidence="3" id="KW-1015">Disulfide bond</keyword>
<evidence type="ECO:0000259" key="6">
    <source>
        <dbReference type="PROSITE" id="PS51352"/>
    </source>
</evidence>
<gene>
    <name evidence="7" type="ORF">OI18_20710</name>
</gene>
<evidence type="ECO:0000313" key="8">
    <source>
        <dbReference type="Proteomes" id="UP000031408"/>
    </source>
</evidence>
<dbReference type="RefSeq" id="WP_039143514.1">
    <property type="nucleotide sequence ID" value="NZ_JSVC01000027.1"/>
</dbReference>
<dbReference type="STRING" id="1349421.OI18_20710"/>
<dbReference type="PROSITE" id="PS00194">
    <property type="entry name" value="THIOREDOXIN_1"/>
    <property type="match status" value="1"/>
</dbReference>
<dbReference type="PANTHER" id="PTHR42852:SF6">
    <property type="entry name" value="THIOL:DISULFIDE INTERCHANGE PROTEIN DSBE"/>
    <property type="match status" value="1"/>
</dbReference>
<organism evidence="7 8">
    <name type="scientific">Flavihumibacter solisilvae</name>
    <dbReference type="NCBI Taxonomy" id="1349421"/>
    <lineage>
        <taxon>Bacteria</taxon>
        <taxon>Pseudomonadati</taxon>
        <taxon>Bacteroidota</taxon>
        <taxon>Chitinophagia</taxon>
        <taxon>Chitinophagales</taxon>
        <taxon>Chitinophagaceae</taxon>
        <taxon>Flavihumibacter</taxon>
    </lineage>
</organism>
<dbReference type="Pfam" id="PF00578">
    <property type="entry name" value="AhpC-TSA"/>
    <property type="match status" value="1"/>
</dbReference>
<keyword evidence="2" id="KW-0201">Cytochrome c-type biogenesis</keyword>
<dbReference type="Proteomes" id="UP000031408">
    <property type="component" value="Unassembled WGS sequence"/>
</dbReference>
<dbReference type="AlphaFoldDB" id="A0A0C1LBD8"/>
<dbReference type="InterPro" id="IPR025380">
    <property type="entry name" value="DUF4369"/>
</dbReference>
<dbReference type="InterPro" id="IPR050553">
    <property type="entry name" value="Thioredoxin_ResA/DsbE_sf"/>
</dbReference>
<evidence type="ECO:0000256" key="5">
    <source>
        <dbReference type="SAM" id="SignalP"/>
    </source>
</evidence>
<accession>A0A0C1LBD8</accession>
<feature type="signal peptide" evidence="5">
    <location>
        <begin position="1"/>
        <end position="18"/>
    </location>
</feature>
<dbReference type="OrthoDB" id="750178at2"/>
<protein>
    <recommendedName>
        <fullName evidence="6">Thioredoxin domain-containing protein</fullName>
    </recommendedName>
</protein>
<dbReference type="InterPro" id="IPR017937">
    <property type="entry name" value="Thioredoxin_CS"/>
</dbReference>
<keyword evidence="8" id="KW-1185">Reference proteome</keyword>
<dbReference type="SUPFAM" id="SSF52833">
    <property type="entry name" value="Thioredoxin-like"/>
    <property type="match status" value="1"/>
</dbReference>
<dbReference type="InterPro" id="IPR000866">
    <property type="entry name" value="AhpC/TSA"/>
</dbReference>
<dbReference type="Pfam" id="PF14289">
    <property type="entry name" value="DUF4369"/>
    <property type="match status" value="1"/>
</dbReference>
<feature type="chain" id="PRO_5002134858" description="Thioredoxin domain-containing protein" evidence="5">
    <location>
        <begin position="19"/>
        <end position="374"/>
    </location>
</feature>
<proteinExistence type="predicted"/>
<dbReference type="GO" id="GO:0016209">
    <property type="term" value="F:antioxidant activity"/>
    <property type="evidence" value="ECO:0007669"/>
    <property type="project" value="InterPro"/>
</dbReference>
<dbReference type="GO" id="GO:0016491">
    <property type="term" value="F:oxidoreductase activity"/>
    <property type="evidence" value="ECO:0007669"/>
    <property type="project" value="InterPro"/>
</dbReference>
<sequence length="374" mass="42192">MKRLLCTLLACTPLLLTAQQPSFSLQGSLKRITLPSDKIYLEFRNGKEWKKDSAVLTDGEYKFTGELTEPKLASLSVFQPEKDNSSRRMVMQVFLEPGLIRVIHTDSFSNGSVSGSKAHEDYLDLQRQAKPYLTQRDGLRGTYINARKAGDKDGMEAVEKQLEEVDRELRGRVYGAFVRESPASPTALYALTQFAGYDLEPGKVEPLFNLLPAATRNYPTAQDLNEKIIIAKKTAVGQVAMDFTQNDTLGNPVSLSSFRGKYLLVDFWASWCGPCRQENPNVVKAFETYSRKGFYILGVSLDRPNGREKWLKAINDDGLAWAHVSDLKFWENEVARQYGINAIPQNLLIDPNGKIIARNLRGEELQDKLREIFN</sequence>
<dbReference type="Gene3D" id="3.40.30.10">
    <property type="entry name" value="Glutaredoxin"/>
    <property type="match status" value="1"/>
</dbReference>
<dbReference type="PROSITE" id="PS51352">
    <property type="entry name" value="THIOREDOXIN_2"/>
    <property type="match status" value="1"/>
</dbReference>
<keyword evidence="4" id="KW-0676">Redox-active center</keyword>
<evidence type="ECO:0000256" key="2">
    <source>
        <dbReference type="ARBA" id="ARBA00022748"/>
    </source>
</evidence>
<evidence type="ECO:0000313" key="7">
    <source>
        <dbReference type="EMBL" id="KIC92843.1"/>
    </source>
</evidence>
<dbReference type="GO" id="GO:0017004">
    <property type="term" value="P:cytochrome complex assembly"/>
    <property type="evidence" value="ECO:0007669"/>
    <property type="project" value="UniProtKB-KW"/>
</dbReference>
<dbReference type="CDD" id="cd02966">
    <property type="entry name" value="TlpA_like_family"/>
    <property type="match status" value="1"/>
</dbReference>
<reference evidence="7 8" key="1">
    <citation type="submission" date="2014-11" db="EMBL/GenBank/DDBJ databases">
        <title>Genome sequence of Flavihumibacter solisilvae 3-3.</title>
        <authorList>
            <person name="Zhou G."/>
            <person name="Li M."/>
            <person name="Wang G."/>
        </authorList>
    </citation>
    <scope>NUCLEOTIDE SEQUENCE [LARGE SCALE GENOMIC DNA]</scope>
    <source>
        <strain evidence="7 8">3-3</strain>
    </source>
</reference>
<evidence type="ECO:0000256" key="4">
    <source>
        <dbReference type="ARBA" id="ARBA00023284"/>
    </source>
</evidence>
<comment type="caution">
    <text evidence="7">The sequence shown here is derived from an EMBL/GenBank/DDBJ whole genome shotgun (WGS) entry which is preliminary data.</text>
</comment>
<dbReference type="PANTHER" id="PTHR42852">
    <property type="entry name" value="THIOL:DISULFIDE INTERCHANGE PROTEIN DSBE"/>
    <property type="match status" value="1"/>
</dbReference>
<feature type="domain" description="Thioredoxin" evidence="6">
    <location>
        <begin position="234"/>
        <end position="374"/>
    </location>
</feature>
<dbReference type="InterPro" id="IPR013766">
    <property type="entry name" value="Thioredoxin_domain"/>
</dbReference>
<name>A0A0C1LBD8_9BACT</name>
<dbReference type="GO" id="GO:0030313">
    <property type="term" value="C:cell envelope"/>
    <property type="evidence" value="ECO:0007669"/>
    <property type="project" value="UniProtKB-SubCell"/>
</dbReference>
<dbReference type="EMBL" id="JSVC01000027">
    <property type="protein sequence ID" value="KIC92843.1"/>
    <property type="molecule type" value="Genomic_DNA"/>
</dbReference>
<comment type="subcellular location">
    <subcellularLocation>
        <location evidence="1">Cell envelope</location>
    </subcellularLocation>
</comment>
<evidence type="ECO:0000256" key="3">
    <source>
        <dbReference type="ARBA" id="ARBA00023157"/>
    </source>
</evidence>
<keyword evidence="5" id="KW-0732">Signal</keyword>
<evidence type="ECO:0000256" key="1">
    <source>
        <dbReference type="ARBA" id="ARBA00004196"/>
    </source>
</evidence>
<dbReference type="InterPro" id="IPR036249">
    <property type="entry name" value="Thioredoxin-like_sf"/>
</dbReference>